<dbReference type="Proteomes" id="UP000308092">
    <property type="component" value="Unassembled WGS sequence"/>
</dbReference>
<dbReference type="GO" id="GO:0016491">
    <property type="term" value="F:oxidoreductase activity"/>
    <property type="evidence" value="ECO:0007669"/>
    <property type="project" value="TreeGrafter"/>
</dbReference>
<protein>
    <recommendedName>
        <fullName evidence="6">Amine oxidase domain-containing protein</fullName>
    </recommendedName>
</protein>
<dbReference type="RefSeq" id="XP_033424372.1">
    <property type="nucleotide sequence ID" value="XM_033573820.1"/>
</dbReference>
<dbReference type="SUPFAM" id="SSF51905">
    <property type="entry name" value="FAD/NAD(P)-binding domain"/>
    <property type="match status" value="1"/>
</dbReference>
<dbReference type="GeneID" id="54331924"/>
<comment type="caution">
    <text evidence="3">The sequence shown here is derived from an EMBL/GenBank/DDBJ whole genome shotgun (WGS) entry which is preliminary data.</text>
</comment>
<dbReference type="InterPro" id="IPR036188">
    <property type="entry name" value="FAD/NAD-bd_sf"/>
</dbReference>
<dbReference type="Gene3D" id="3.50.50.60">
    <property type="entry name" value="FAD/NAD(P)-binding domain"/>
    <property type="match status" value="1"/>
</dbReference>
<dbReference type="Proteomes" id="UP000324241">
    <property type="component" value="Unassembled WGS sequence"/>
</dbReference>
<dbReference type="AlphaFoldDB" id="A0A4S3JDH5"/>
<dbReference type="STRING" id="1220188.A0A4S3JDH5"/>
<proteinExistence type="predicted"/>
<evidence type="ECO:0000313" key="3">
    <source>
        <dbReference type="EMBL" id="THC92418.1"/>
    </source>
</evidence>
<feature type="chain" id="PRO_5036122100" description="Amine oxidase domain-containing protein" evidence="1">
    <location>
        <begin position="19"/>
        <end position="463"/>
    </location>
</feature>
<evidence type="ECO:0000256" key="1">
    <source>
        <dbReference type="SAM" id="SignalP"/>
    </source>
</evidence>
<keyword evidence="4" id="KW-1185">Reference proteome</keyword>
<evidence type="ECO:0000313" key="2">
    <source>
        <dbReference type="EMBL" id="KAA8645011.1"/>
    </source>
</evidence>
<dbReference type="OrthoDB" id="68575at2759"/>
<keyword evidence="1" id="KW-0732">Signal</keyword>
<evidence type="ECO:0000313" key="4">
    <source>
        <dbReference type="Proteomes" id="UP000308092"/>
    </source>
</evidence>
<sequence>MNLLIAFSLYMSLAHCTSQPEQVKDTFEPSHYNREDVITRDIVVIGGGASGTYAAINLRRLGQRVVLVEKEALLGGHTRTYTNPATGNTIDYGAQAFWNTSVTRDYLAYLDVPVTQYTGVQLTDMYADFQTGEQVIVHSSRDFTAYIEQLRKYPYLKYSWDLPYPVPPDLLSPFSEFVAKYNLNDIGYNIYYGSQGLSNILDQPTVNVFKEFHESLTDAVKGGNVKGHPNNGEIYTKALAYLGKDILFSSRVIAAYRPESSTGVKLVVQTPSACKLILASKLLVSIPPLLDNMEPFDLTKRESNLFSRWEYSAYYVMLVSNTGLPSGYRFRNANAWTTSNIPELPAPYQVTETNVPGIFRVWYGSPYPLEEAVVKADVTSIIRRLQSLMHANATTVPRFLAFNSHTPFELVVQSEEISKYFYRDLNALQGYRNTWYTGAAVSSYNSATVWNFTAALLPSVIAA</sequence>
<name>A0A4S3JDH5_9EURO</name>
<dbReference type="Pfam" id="PF13450">
    <property type="entry name" value="NAD_binding_8"/>
    <property type="match status" value="1"/>
</dbReference>
<dbReference type="VEuPathDB" id="FungiDB:EYZ11_008108"/>
<dbReference type="InterPro" id="IPR050464">
    <property type="entry name" value="Zeta_carotene_desat/Oxidored"/>
</dbReference>
<dbReference type="EMBL" id="SOSA01000336">
    <property type="protein sequence ID" value="THC92418.1"/>
    <property type="molecule type" value="Genomic_DNA"/>
</dbReference>
<feature type="signal peptide" evidence="1">
    <location>
        <begin position="1"/>
        <end position="18"/>
    </location>
</feature>
<gene>
    <name evidence="2" type="ORF">ATNIH1004_009222</name>
    <name evidence="3" type="ORF">EYZ11_008108</name>
</gene>
<dbReference type="PANTHER" id="PTHR42923:SF26">
    <property type="entry name" value="FMN REDUCTASE LOT6, PUTATIVE (AFU_ORTHOLOGUE AFUA_7G06600)-RELATED"/>
    <property type="match status" value="1"/>
</dbReference>
<reference evidence="3 4" key="1">
    <citation type="submission" date="2019-03" db="EMBL/GenBank/DDBJ databases">
        <title>The genome sequence of a newly discovered highly antifungal drug resistant Aspergillus species, Aspergillus tanneri NIH 1004.</title>
        <authorList>
            <person name="Mounaud S."/>
            <person name="Singh I."/>
            <person name="Joardar V."/>
            <person name="Pakala S."/>
            <person name="Pakala S."/>
            <person name="Venepally P."/>
            <person name="Hoover J."/>
            <person name="Nierman W."/>
            <person name="Chung J."/>
            <person name="Losada L."/>
        </authorList>
    </citation>
    <scope>NUCLEOTIDE SEQUENCE [LARGE SCALE GENOMIC DNA]</scope>
    <source>
        <strain evidence="3 4">NIH1004</strain>
    </source>
</reference>
<evidence type="ECO:0008006" key="6">
    <source>
        <dbReference type="Google" id="ProtNLM"/>
    </source>
</evidence>
<evidence type="ECO:0000313" key="5">
    <source>
        <dbReference type="Proteomes" id="UP000324241"/>
    </source>
</evidence>
<reference evidence="2 5" key="2">
    <citation type="submission" date="2019-08" db="EMBL/GenBank/DDBJ databases">
        <title>The genome sequence of a newly discovered highly antifungal drug resistant Aspergillus species, Aspergillus tanneri NIH 1004.</title>
        <authorList>
            <person name="Mounaud S."/>
            <person name="Singh I."/>
            <person name="Joardar V."/>
            <person name="Pakala S."/>
            <person name="Pakala S."/>
            <person name="Venepally P."/>
            <person name="Chung J.K."/>
            <person name="Losada L."/>
            <person name="Nierman W.C."/>
        </authorList>
    </citation>
    <scope>NUCLEOTIDE SEQUENCE [LARGE SCALE GENOMIC DNA]</scope>
    <source>
        <strain evidence="2 5">NIH1004</strain>
    </source>
</reference>
<dbReference type="Gene3D" id="3.30.70.1990">
    <property type="match status" value="1"/>
</dbReference>
<accession>A0A4S3JDH5</accession>
<organism evidence="3 4">
    <name type="scientific">Aspergillus tanneri</name>
    <dbReference type="NCBI Taxonomy" id="1220188"/>
    <lineage>
        <taxon>Eukaryota</taxon>
        <taxon>Fungi</taxon>
        <taxon>Dikarya</taxon>
        <taxon>Ascomycota</taxon>
        <taxon>Pezizomycotina</taxon>
        <taxon>Eurotiomycetes</taxon>
        <taxon>Eurotiomycetidae</taxon>
        <taxon>Eurotiales</taxon>
        <taxon>Aspergillaceae</taxon>
        <taxon>Aspergillus</taxon>
        <taxon>Aspergillus subgen. Circumdati</taxon>
    </lineage>
</organism>
<dbReference type="EMBL" id="QUQM01000006">
    <property type="protein sequence ID" value="KAA8645011.1"/>
    <property type="molecule type" value="Genomic_DNA"/>
</dbReference>
<dbReference type="Gene3D" id="1.10.405.20">
    <property type="match status" value="1"/>
</dbReference>
<dbReference type="PANTHER" id="PTHR42923">
    <property type="entry name" value="PROTOPORPHYRINOGEN OXIDASE"/>
    <property type="match status" value="1"/>
</dbReference>